<name>A0A3F3NMV9_ENTFC</name>
<gene>
    <name evidence="1" type="ORF">EB12_01403</name>
</gene>
<evidence type="ECO:0000313" key="1">
    <source>
        <dbReference type="EMBL" id="RBS31218.1"/>
    </source>
</evidence>
<sequence length="44" mass="5161">MELGVHITYMVRISSFLLMTFLIKELSFLKKEVAESESCFFTIK</sequence>
<protein>
    <submittedName>
        <fullName evidence="1">Uncharacterized protein</fullName>
    </submittedName>
</protein>
<dbReference type="Proteomes" id="UP000253144">
    <property type="component" value="Unassembled WGS sequence"/>
</dbReference>
<dbReference type="EMBL" id="LEQJ01000009">
    <property type="protein sequence ID" value="RBS31218.1"/>
    <property type="molecule type" value="Genomic_DNA"/>
</dbReference>
<organism evidence="1 2">
    <name type="scientific">Enterococcus faecium</name>
    <name type="common">Streptococcus faecium</name>
    <dbReference type="NCBI Taxonomy" id="1352"/>
    <lineage>
        <taxon>Bacteria</taxon>
        <taxon>Bacillati</taxon>
        <taxon>Bacillota</taxon>
        <taxon>Bacilli</taxon>
        <taxon>Lactobacillales</taxon>
        <taxon>Enterococcaceae</taxon>
        <taxon>Enterococcus</taxon>
    </lineage>
</organism>
<proteinExistence type="predicted"/>
<evidence type="ECO:0000313" key="2">
    <source>
        <dbReference type="Proteomes" id="UP000253144"/>
    </source>
</evidence>
<reference evidence="1 2" key="1">
    <citation type="submission" date="2015-06" db="EMBL/GenBank/DDBJ databases">
        <title>The Genome Sequence of Enterococcus faecium 131EA1.</title>
        <authorList>
            <consortium name="The Broad Institute Genomics Platform"/>
            <consortium name="The Broad Institute Genome Sequencing Center for Infectious Disease"/>
            <person name="Earl A.M."/>
            <person name="Van Tyne D."/>
            <person name="Lebreton F."/>
            <person name="Saavedra J.T."/>
            <person name="Gilmore M.S."/>
            <person name="Manson Mcguire A."/>
            <person name="Clock S."/>
            <person name="Crupain M."/>
            <person name="Rangan U."/>
            <person name="Young S."/>
            <person name="Abouelleil A."/>
            <person name="Cao P."/>
            <person name="Chapman S.B."/>
            <person name="Griggs A."/>
            <person name="Priest M."/>
            <person name="Shea T."/>
            <person name="Wortman J."/>
            <person name="Nusbaum C."/>
            <person name="Birren B."/>
        </authorList>
    </citation>
    <scope>NUCLEOTIDE SEQUENCE [LARGE SCALE GENOMIC DNA]</scope>
    <source>
        <strain evidence="1 2">131EA1</strain>
    </source>
</reference>
<dbReference type="AlphaFoldDB" id="A0A3F3NMV9"/>
<accession>A0A3F3NMV9</accession>
<comment type="caution">
    <text evidence="1">The sequence shown here is derived from an EMBL/GenBank/DDBJ whole genome shotgun (WGS) entry which is preliminary data.</text>
</comment>